<name>N6U9M4_DENPD</name>
<evidence type="ECO:0000313" key="2">
    <source>
        <dbReference type="EMBL" id="ERL89255.1"/>
    </source>
</evidence>
<dbReference type="Proteomes" id="UP000030742">
    <property type="component" value="Unassembled WGS sequence"/>
</dbReference>
<organism evidence="1">
    <name type="scientific">Dendroctonus ponderosae</name>
    <name type="common">Mountain pine beetle</name>
    <dbReference type="NCBI Taxonomy" id="77166"/>
    <lineage>
        <taxon>Eukaryota</taxon>
        <taxon>Metazoa</taxon>
        <taxon>Ecdysozoa</taxon>
        <taxon>Arthropoda</taxon>
        <taxon>Hexapoda</taxon>
        <taxon>Insecta</taxon>
        <taxon>Pterygota</taxon>
        <taxon>Neoptera</taxon>
        <taxon>Endopterygota</taxon>
        <taxon>Coleoptera</taxon>
        <taxon>Polyphaga</taxon>
        <taxon>Cucujiformia</taxon>
        <taxon>Curculionidae</taxon>
        <taxon>Scolytinae</taxon>
        <taxon>Dendroctonus</taxon>
    </lineage>
</organism>
<dbReference type="AlphaFoldDB" id="N6U9M4"/>
<evidence type="ECO:0000313" key="3">
    <source>
        <dbReference type="Proteomes" id="UP000030742"/>
    </source>
</evidence>
<protein>
    <submittedName>
        <fullName evidence="1">Uncharacterized protein</fullName>
    </submittedName>
</protein>
<accession>N6U9M4</accession>
<reference evidence="1 3" key="1">
    <citation type="journal article" date="2013" name="Genome Biol.">
        <title>Draft genome of the mountain pine beetle, Dendroctonus ponderosae Hopkins, a major forest pest.</title>
        <authorList>
            <person name="Keeling C.I."/>
            <person name="Yuen M.M."/>
            <person name="Liao N.Y."/>
            <person name="Docking T.R."/>
            <person name="Chan S.K."/>
            <person name="Taylor G.A."/>
            <person name="Palmquist D.L."/>
            <person name="Jackman S.D."/>
            <person name="Nguyen A."/>
            <person name="Li M."/>
            <person name="Henderson H."/>
            <person name="Janes J.K."/>
            <person name="Zhao Y."/>
            <person name="Pandoh P."/>
            <person name="Moore R."/>
            <person name="Sperling F.A."/>
            <person name="Huber D.P."/>
            <person name="Birol I."/>
            <person name="Jones S.J."/>
            <person name="Bohlmann J."/>
        </authorList>
    </citation>
    <scope>NUCLEOTIDE SEQUENCE</scope>
</reference>
<dbReference type="HOGENOM" id="CLU_2160937_0_0_1"/>
<dbReference type="EMBL" id="KB632161">
    <property type="protein sequence ID" value="ERL89255.1"/>
    <property type="molecule type" value="Genomic_DNA"/>
</dbReference>
<evidence type="ECO:0000313" key="1">
    <source>
        <dbReference type="EMBL" id="ENN75307.1"/>
    </source>
</evidence>
<feature type="non-terminal residue" evidence="1">
    <location>
        <position position="1"/>
    </location>
</feature>
<gene>
    <name evidence="2" type="ORF">D910_06628</name>
    <name evidence="1" type="ORF">YQE_08084</name>
</gene>
<dbReference type="EMBL" id="KB741015">
    <property type="protein sequence ID" value="ENN75307.1"/>
    <property type="molecule type" value="Genomic_DNA"/>
</dbReference>
<proteinExistence type="predicted"/>
<sequence>MESPVISSSCEESKQDIMARPVVIILTMCLMVVHLGCSTPVSRDLHNNFYEVAVPSSGLQVASAKEKSSEFEIVFSENGIEESGSAQHLEASEKSKKVTCVGAITLMALCY</sequence>